<dbReference type="Pfam" id="PF13426">
    <property type="entry name" value="PAS_9"/>
    <property type="match status" value="2"/>
</dbReference>
<evidence type="ECO:0000256" key="5">
    <source>
        <dbReference type="ARBA" id="ARBA00022777"/>
    </source>
</evidence>
<evidence type="ECO:0000256" key="1">
    <source>
        <dbReference type="ARBA" id="ARBA00000085"/>
    </source>
</evidence>
<dbReference type="SUPFAM" id="SSF55785">
    <property type="entry name" value="PYP-like sensor domain (PAS domain)"/>
    <property type="match status" value="2"/>
</dbReference>
<dbReference type="Gene3D" id="1.10.287.130">
    <property type="match status" value="1"/>
</dbReference>
<dbReference type="SMART" id="SM00091">
    <property type="entry name" value="PAS"/>
    <property type="match status" value="2"/>
</dbReference>
<dbReference type="SMART" id="SM00387">
    <property type="entry name" value="HATPase_c"/>
    <property type="match status" value="1"/>
</dbReference>
<reference evidence="10 11" key="1">
    <citation type="submission" date="2019-02" db="EMBL/GenBank/DDBJ databases">
        <title>Deep-cultivation of Planctomycetes and their phenomic and genomic characterization uncovers novel biology.</title>
        <authorList>
            <person name="Wiegand S."/>
            <person name="Jogler M."/>
            <person name="Boedeker C."/>
            <person name="Pinto D."/>
            <person name="Vollmers J."/>
            <person name="Rivas-Marin E."/>
            <person name="Kohn T."/>
            <person name="Peeters S.H."/>
            <person name="Heuer A."/>
            <person name="Rast P."/>
            <person name="Oberbeckmann S."/>
            <person name="Bunk B."/>
            <person name="Jeske O."/>
            <person name="Meyerdierks A."/>
            <person name="Storesund J.E."/>
            <person name="Kallscheuer N."/>
            <person name="Luecker S."/>
            <person name="Lage O.M."/>
            <person name="Pohl T."/>
            <person name="Merkel B.J."/>
            <person name="Hornburger P."/>
            <person name="Mueller R.-W."/>
            <person name="Bruemmer F."/>
            <person name="Labrenz M."/>
            <person name="Spormann A.M."/>
            <person name="Op den Camp H."/>
            <person name="Overmann J."/>
            <person name="Amann R."/>
            <person name="Jetten M.S.M."/>
            <person name="Mascher T."/>
            <person name="Medema M.H."/>
            <person name="Devos D.P."/>
            <person name="Kaster A.-K."/>
            <person name="Ovreas L."/>
            <person name="Rohde M."/>
            <person name="Galperin M.Y."/>
            <person name="Jogler C."/>
        </authorList>
    </citation>
    <scope>NUCLEOTIDE SEQUENCE [LARGE SCALE GENOMIC DNA]</scope>
    <source>
        <strain evidence="10 11">Pan181</strain>
    </source>
</reference>
<dbReference type="SUPFAM" id="SSF55874">
    <property type="entry name" value="ATPase domain of HSP90 chaperone/DNA topoisomerase II/histidine kinase"/>
    <property type="match status" value="1"/>
</dbReference>
<dbReference type="SUPFAM" id="SSF47384">
    <property type="entry name" value="Homodimeric domain of signal transducing histidine kinase"/>
    <property type="match status" value="1"/>
</dbReference>
<keyword evidence="11" id="KW-1185">Reference proteome</keyword>
<keyword evidence="5" id="KW-0418">Kinase</keyword>
<dbReference type="PROSITE" id="PS50112">
    <property type="entry name" value="PAS"/>
    <property type="match status" value="1"/>
</dbReference>
<organism evidence="10 11">
    <name type="scientific">Aeoliella mucimassa</name>
    <dbReference type="NCBI Taxonomy" id="2527972"/>
    <lineage>
        <taxon>Bacteria</taxon>
        <taxon>Pseudomonadati</taxon>
        <taxon>Planctomycetota</taxon>
        <taxon>Planctomycetia</taxon>
        <taxon>Pirellulales</taxon>
        <taxon>Lacipirellulaceae</taxon>
        <taxon>Aeoliella</taxon>
    </lineage>
</organism>
<sequence>MNRPSIEIEDNTAMLDLLPIGSMIVDVDLRICKWNATLAAWTGIKASEATGEKLTTLFPNLYQTLYEKRLREVFDTGLPAVFSASLHRHFLPIRPRFGVPLAMMVQQAEARLMGKDSAYALVTIQDVSLQHLHINQLKQERAELVATQERMETAFEWLEVSNTELRRTQREIRESQEYTDNIIGSMIDMLLVVNRDGLIRRVNRSVCSHLGYTEFELIHQNLALMFVPSEGQEQSGGFASTVDVQQVLITDLFAKGKLSVSDLRCRTREGKWLSVNYSGSVMKHVADNEPSAVILLQDITDTKRIQNELARAQRMESLGQLAGGVAHEINTPMQCLASNIEYLDDAVGSMVQVATQCREMLALPAEQRETEAKKLAMHLESESFTELCKDSPEAVRDAMDAVRRVIDIVRAMRAMTHPGTKNFVATDLNEMVRDAVTISANRWRHCGDLKADLCPDLPSVRTIPGDMIQVVMHLLVNAGDALAEQHEQTGIHGMIHVRTKVEDRQVVIEVEDNGRGISAPIRERIFEPFFTTKEVGRGTGQGLSVCYQAVMRHHGTIDFTSKVGEGTLFIIKLPIDPDAVKPRRIIASARRN</sequence>
<dbReference type="GO" id="GO:0005524">
    <property type="term" value="F:ATP binding"/>
    <property type="evidence" value="ECO:0007669"/>
    <property type="project" value="UniProtKB-KW"/>
</dbReference>
<dbReference type="Pfam" id="PF02518">
    <property type="entry name" value="HATPase_c"/>
    <property type="match status" value="1"/>
</dbReference>
<name>A0A518ALP9_9BACT</name>
<dbReference type="PANTHER" id="PTHR43065">
    <property type="entry name" value="SENSOR HISTIDINE KINASE"/>
    <property type="match status" value="1"/>
</dbReference>
<dbReference type="GO" id="GO:0000155">
    <property type="term" value="F:phosphorelay sensor kinase activity"/>
    <property type="evidence" value="ECO:0007669"/>
    <property type="project" value="InterPro"/>
</dbReference>
<dbReference type="InterPro" id="IPR003594">
    <property type="entry name" value="HATPase_dom"/>
</dbReference>
<gene>
    <name evidence="10" type="primary">zraS_3</name>
    <name evidence="10" type="ORF">Pan181_18360</name>
</gene>
<comment type="catalytic activity">
    <reaction evidence="1">
        <text>ATP + protein L-histidine = ADP + protein N-phospho-L-histidine.</text>
        <dbReference type="EC" id="2.7.13.3"/>
    </reaction>
</comment>
<feature type="domain" description="PAS" evidence="9">
    <location>
        <begin position="175"/>
        <end position="233"/>
    </location>
</feature>
<proteinExistence type="predicted"/>
<dbReference type="EMBL" id="CP036278">
    <property type="protein sequence ID" value="QDU55643.1"/>
    <property type="molecule type" value="Genomic_DNA"/>
</dbReference>
<evidence type="ECO:0000259" key="8">
    <source>
        <dbReference type="PROSITE" id="PS50109"/>
    </source>
</evidence>
<protein>
    <recommendedName>
        <fullName evidence="2">histidine kinase</fullName>
        <ecNumber evidence="2">2.7.13.3</ecNumber>
    </recommendedName>
</protein>
<keyword evidence="3 10" id="KW-0808">Transferase</keyword>
<dbReference type="InterPro" id="IPR005467">
    <property type="entry name" value="His_kinase_dom"/>
</dbReference>
<evidence type="ECO:0000256" key="4">
    <source>
        <dbReference type="ARBA" id="ARBA00022741"/>
    </source>
</evidence>
<keyword evidence="6" id="KW-0067">ATP-binding</keyword>
<dbReference type="RefSeq" id="WP_145246480.1">
    <property type="nucleotide sequence ID" value="NZ_CP036278.1"/>
</dbReference>
<dbReference type="OrthoDB" id="260274at2"/>
<evidence type="ECO:0000256" key="6">
    <source>
        <dbReference type="ARBA" id="ARBA00022840"/>
    </source>
</evidence>
<keyword evidence="4" id="KW-0547">Nucleotide-binding</keyword>
<dbReference type="Proteomes" id="UP000315750">
    <property type="component" value="Chromosome"/>
</dbReference>
<accession>A0A518ALP9</accession>
<dbReference type="PROSITE" id="PS50109">
    <property type="entry name" value="HIS_KIN"/>
    <property type="match status" value="1"/>
</dbReference>
<evidence type="ECO:0000256" key="7">
    <source>
        <dbReference type="ARBA" id="ARBA00023012"/>
    </source>
</evidence>
<dbReference type="InterPro" id="IPR036097">
    <property type="entry name" value="HisK_dim/P_sf"/>
</dbReference>
<dbReference type="Gene3D" id="3.30.450.20">
    <property type="entry name" value="PAS domain"/>
    <property type="match status" value="2"/>
</dbReference>
<dbReference type="EC" id="2.7.13.3" evidence="2"/>
<dbReference type="Gene3D" id="3.30.565.10">
    <property type="entry name" value="Histidine kinase-like ATPase, C-terminal domain"/>
    <property type="match status" value="1"/>
</dbReference>
<evidence type="ECO:0000259" key="9">
    <source>
        <dbReference type="PROSITE" id="PS50112"/>
    </source>
</evidence>
<dbReference type="PRINTS" id="PR00344">
    <property type="entry name" value="BCTRLSENSOR"/>
</dbReference>
<dbReference type="AlphaFoldDB" id="A0A518ALP9"/>
<dbReference type="InterPro" id="IPR035965">
    <property type="entry name" value="PAS-like_dom_sf"/>
</dbReference>
<dbReference type="InterPro" id="IPR036890">
    <property type="entry name" value="HATPase_C_sf"/>
</dbReference>
<feature type="domain" description="Histidine kinase" evidence="8">
    <location>
        <begin position="324"/>
        <end position="577"/>
    </location>
</feature>
<dbReference type="InterPro" id="IPR004358">
    <property type="entry name" value="Sig_transdc_His_kin-like_C"/>
</dbReference>
<keyword evidence="7" id="KW-0902">Two-component regulatory system</keyword>
<evidence type="ECO:0000256" key="2">
    <source>
        <dbReference type="ARBA" id="ARBA00012438"/>
    </source>
</evidence>
<dbReference type="PANTHER" id="PTHR43065:SF46">
    <property type="entry name" value="C4-DICARBOXYLATE TRANSPORT SENSOR PROTEIN DCTB"/>
    <property type="match status" value="1"/>
</dbReference>
<evidence type="ECO:0000256" key="3">
    <source>
        <dbReference type="ARBA" id="ARBA00022679"/>
    </source>
</evidence>
<evidence type="ECO:0000313" key="10">
    <source>
        <dbReference type="EMBL" id="QDU55643.1"/>
    </source>
</evidence>
<evidence type="ECO:0000313" key="11">
    <source>
        <dbReference type="Proteomes" id="UP000315750"/>
    </source>
</evidence>
<dbReference type="InterPro" id="IPR000014">
    <property type="entry name" value="PAS"/>
</dbReference>
<dbReference type="KEGG" id="amuc:Pan181_18360"/>
<dbReference type="CDD" id="cd00130">
    <property type="entry name" value="PAS"/>
    <property type="match status" value="1"/>
</dbReference>
<dbReference type="NCBIfam" id="TIGR00229">
    <property type="entry name" value="sensory_box"/>
    <property type="match status" value="1"/>
</dbReference>